<dbReference type="FunFam" id="3.40.50.300:FF:000142">
    <property type="entry name" value="Midasin"/>
    <property type="match status" value="1"/>
</dbReference>
<comment type="caution">
    <text evidence="12">The sequence shown here is derived from an EMBL/GenBank/DDBJ whole genome shotgun (WGS) entry which is preliminary data.</text>
</comment>
<dbReference type="Pfam" id="PF17867">
    <property type="entry name" value="AAA_lid_7"/>
    <property type="match status" value="3"/>
</dbReference>
<evidence type="ECO:0000256" key="1">
    <source>
        <dbReference type="ARBA" id="ARBA00004604"/>
    </source>
</evidence>
<dbReference type="InterPro" id="IPR003593">
    <property type="entry name" value="AAA+_ATPase"/>
</dbReference>
<comment type="subcellular location">
    <subcellularLocation>
        <location evidence="1">Nucleus</location>
        <location evidence="1">Nucleolus</location>
    </subcellularLocation>
    <subcellularLocation>
        <location evidence="2">Nucleus</location>
        <location evidence="2">Nucleoplasm</location>
    </subcellularLocation>
</comment>
<dbReference type="InterPro" id="IPR027417">
    <property type="entry name" value="P-loop_NTPase"/>
</dbReference>
<dbReference type="GO" id="GO:0000027">
    <property type="term" value="P:ribosomal large subunit assembly"/>
    <property type="evidence" value="ECO:0007669"/>
    <property type="project" value="InterPro"/>
</dbReference>
<feature type="compositionally biased region" description="Basic and acidic residues" evidence="10">
    <location>
        <begin position="5274"/>
        <end position="5285"/>
    </location>
</feature>
<dbReference type="InterPro" id="IPR011704">
    <property type="entry name" value="ATPase_dyneun-rel_AAA"/>
</dbReference>
<evidence type="ECO:0000256" key="5">
    <source>
        <dbReference type="ARBA" id="ARBA00022741"/>
    </source>
</evidence>
<name>A0A2R5GN05_9STRA</name>
<keyword evidence="7 9" id="KW-0143">Chaperone</keyword>
<dbReference type="SMART" id="SM00382">
    <property type="entry name" value="AAA"/>
    <property type="match status" value="6"/>
</dbReference>
<evidence type="ECO:0000313" key="13">
    <source>
        <dbReference type="Proteomes" id="UP000241890"/>
    </source>
</evidence>
<feature type="compositionally biased region" description="Acidic residues" evidence="10">
    <location>
        <begin position="5006"/>
        <end position="5032"/>
    </location>
</feature>
<feature type="region of interest" description="Disordered" evidence="10">
    <location>
        <begin position="781"/>
        <end position="816"/>
    </location>
</feature>
<dbReference type="InterPro" id="IPR040848">
    <property type="entry name" value="AAA_lid_7"/>
</dbReference>
<dbReference type="Pfam" id="PF07728">
    <property type="entry name" value="AAA_5"/>
    <property type="match status" value="9"/>
</dbReference>
<dbReference type="PANTHER" id="PTHR48103">
    <property type="entry name" value="MIDASIN-RELATED"/>
    <property type="match status" value="1"/>
</dbReference>
<feature type="compositionally biased region" description="Acidic residues" evidence="10">
    <location>
        <begin position="5286"/>
        <end position="5310"/>
    </location>
</feature>
<keyword evidence="6 9" id="KW-0067">ATP-binding</keyword>
<evidence type="ECO:0000256" key="4">
    <source>
        <dbReference type="ARBA" id="ARBA00017143"/>
    </source>
</evidence>
<proteinExistence type="inferred from homology"/>
<dbReference type="InterPro" id="IPR002035">
    <property type="entry name" value="VWF_A"/>
</dbReference>
<dbReference type="GO" id="GO:0005524">
    <property type="term" value="F:ATP binding"/>
    <property type="evidence" value="ECO:0007669"/>
    <property type="project" value="UniProtKB-KW"/>
</dbReference>
<feature type="compositionally biased region" description="Basic and acidic residues" evidence="10">
    <location>
        <begin position="5337"/>
        <end position="5352"/>
    </location>
</feature>
<feature type="compositionally biased region" description="Basic and acidic residues" evidence="10">
    <location>
        <begin position="5363"/>
        <end position="5373"/>
    </location>
</feature>
<dbReference type="SUPFAM" id="SSF52540">
    <property type="entry name" value="P-loop containing nucleoside triphosphate hydrolases"/>
    <property type="match status" value="6"/>
</dbReference>
<feature type="compositionally biased region" description="Acidic residues" evidence="10">
    <location>
        <begin position="4750"/>
        <end position="4785"/>
    </location>
</feature>
<feature type="compositionally biased region" description="Acidic residues" evidence="10">
    <location>
        <begin position="5128"/>
        <end position="5141"/>
    </location>
</feature>
<dbReference type="SUPFAM" id="SSF53300">
    <property type="entry name" value="vWA-like"/>
    <property type="match status" value="1"/>
</dbReference>
<accession>A0A2R5GN05</accession>
<dbReference type="OrthoDB" id="5186at2759"/>
<dbReference type="FunFam" id="3.40.50.300:FF:001384">
    <property type="entry name" value="Midasin"/>
    <property type="match status" value="1"/>
</dbReference>
<feature type="compositionally biased region" description="Acidic residues" evidence="10">
    <location>
        <begin position="4712"/>
        <end position="4721"/>
    </location>
</feature>
<dbReference type="InterPro" id="IPR041190">
    <property type="entry name" value="Midasin_AAA_lid_5"/>
</dbReference>
<feature type="compositionally biased region" description="Basic and acidic residues" evidence="10">
    <location>
        <begin position="32"/>
        <end position="46"/>
    </location>
</feature>
<feature type="compositionally biased region" description="Acidic residues" evidence="10">
    <location>
        <begin position="4806"/>
        <end position="4821"/>
    </location>
</feature>
<feature type="compositionally biased region" description="Low complexity" evidence="10">
    <location>
        <begin position="4533"/>
        <end position="4545"/>
    </location>
</feature>
<dbReference type="Gene3D" id="3.40.50.410">
    <property type="entry name" value="von Willebrand factor, type A domain"/>
    <property type="match status" value="1"/>
</dbReference>
<feature type="compositionally biased region" description="Basic and acidic residues" evidence="10">
    <location>
        <begin position="781"/>
        <end position="791"/>
    </location>
</feature>
<feature type="compositionally biased region" description="Basic and acidic residues" evidence="10">
    <location>
        <begin position="4522"/>
        <end position="4532"/>
    </location>
</feature>
<dbReference type="InterPro" id="IPR012099">
    <property type="entry name" value="Midasin"/>
</dbReference>
<keyword evidence="8 9" id="KW-0539">Nucleus</keyword>
<dbReference type="GO" id="GO:0005654">
    <property type="term" value="C:nucleoplasm"/>
    <property type="evidence" value="ECO:0007669"/>
    <property type="project" value="UniProtKB-SubCell"/>
</dbReference>
<dbReference type="Gene3D" id="3.40.50.300">
    <property type="entry name" value="P-loop containing nucleotide triphosphate hydrolases"/>
    <property type="match status" value="7"/>
</dbReference>
<dbReference type="FunCoup" id="A0A2R5GN05">
    <property type="interactions" value="145"/>
</dbReference>
<evidence type="ECO:0000256" key="7">
    <source>
        <dbReference type="ARBA" id="ARBA00023186"/>
    </source>
</evidence>
<dbReference type="Pfam" id="PF17865">
    <property type="entry name" value="AAA_lid_5"/>
    <property type="match status" value="1"/>
</dbReference>
<feature type="region of interest" description="Disordered" evidence="10">
    <location>
        <begin position="3643"/>
        <end position="3671"/>
    </location>
</feature>
<feature type="compositionally biased region" description="Acidic residues" evidence="10">
    <location>
        <begin position="805"/>
        <end position="816"/>
    </location>
</feature>
<feature type="compositionally biased region" description="Acidic residues" evidence="10">
    <location>
        <begin position="4682"/>
        <end position="4696"/>
    </location>
</feature>
<feature type="compositionally biased region" description="Basic and acidic residues" evidence="10">
    <location>
        <begin position="4849"/>
        <end position="4873"/>
    </location>
</feature>
<evidence type="ECO:0000313" key="12">
    <source>
        <dbReference type="EMBL" id="GBG32276.1"/>
    </source>
</evidence>
<feature type="domain" description="VWFA" evidence="11">
    <location>
        <begin position="5490"/>
        <end position="5690"/>
    </location>
</feature>
<dbReference type="CDD" id="cd00009">
    <property type="entry name" value="AAA"/>
    <property type="match status" value="1"/>
</dbReference>
<feature type="compositionally biased region" description="Acidic residues" evidence="10">
    <location>
        <begin position="4898"/>
        <end position="4951"/>
    </location>
</feature>
<feature type="region of interest" description="Disordered" evidence="10">
    <location>
        <begin position="1"/>
        <end position="46"/>
    </location>
</feature>
<organism evidence="12 13">
    <name type="scientific">Hondaea fermentalgiana</name>
    <dbReference type="NCBI Taxonomy" id="2315210"/>
    <lineage>
        <taxon>Eukaryota</taxon>
        <taxon>Sar</taxon>
        <taxon>Stramenopiles</taxon>
        <taxon>Bigyra</taxon>
        <taxon>Labyrinthulomycetes</taxon>
        <taxon>Thraustochytrida</taxon>
        <taxon>Thraustochytriidae</taxon>
        <taxon>Hondaea</taxon>
    </lineage>
</organism>
<feature type="compositionally biased region" description="Acidic residues" evidence="10">
    <location>
        <begin position="5185"/>
        <end position="5194"/>
    </location>
</feature>
<keyword evidence="13" id="KW-1185">Reference proteome</keyword>
<feature type="compositionally biased region" description="Basic and acidic residues" evidence="10">
    <location>
        <begin position="4994"/>
        <end position="5003"/>
    </location>
</feature>
<evidence type="ECO:0000256" key="9">
    <source>
        <dbReference type="PIRNR" id="PIRNR010340"/>
    </source>
</evidence>
<comment type="similarity">
    <text evidence="3 9">Belongs to the midasin family.</text>
</comment>
<dbReference type="PROSITE" id="PS00675">
    <property type="entry name" value="SIGMA54_INTERACT_1"/>
    <property type="match status" value="1"/>
</dbReference>
<feature type="compositionally biased region" description="Basic and acidic residues" evidence="10">
    <location>
        <begin position="5142"/>
        <end position="5156"/>
    </location>
</feature>
<dbReference type="SMART" id="SM00327">
    <property type="entry name" value="VWA"/>
    <property type="match status" value="1"/>
</dbReference>
<dbReference type="PROSITE" id="PS50234">
    <property type="entry name" value="VWFA"/>
    <property type="match status" value="1"/>
</dbReference>
<reference evidence="12 13" key="1">
    <citation type="submission" date="2017-12" db="EMBL/GenBank/DDBJ databases">
        <title>Sequencing, de novo assembly and annotation of complete genome of a new Thraustochytrid species, strain FCC1311.</title>
        <authorList>
            <person name="Sedici K."/>
            <person name="Godart F."/>
            <person name="Aiese Cigliano R."/>
            <person name="Sanseverino W."/>
            <person name="Barakat M."/>
            <person name="Ortet P."/>
            <person name="Marechal E."/>
            <person name="Cagnac O."/>
            <person name="Amato A."/>
        </authorList>
    </citation>
    <scope>NUCLEOTIDE SEQUENCE [LARGE SCALE GENOMIC DNA]</scope>
</reference>
<gene>
    <name evidence="12" type="ORF">FCC1311_085012</name>
</gene>
<comment type="function">
    <text evidence="9">Nuclear chaperone required for maturation and nuclear export of pre-60S ribosome subunits.</text>
</comment>
<feature type="compositionally biased region" description="Polar residues" evidence="10">
    <location>
        <begin position="5225"/>
        <end position="5237"/>
    </location>
</feature>
<evidence type="ECO:0000256" key="6">
    <source>
        <dbReference type="ARBA" id="ARBA00022840"/>
    </source>
</evidence>
<dbReference type="PIRSF" id="PIRSF010340">
    <property type="entry name" value="Midasin"/>
    <property type="match status" value="1"/>
</dbReference>
<dbReference type="GO" id="GO:0000055">
    <property type="term" value="P:ribosomal large subunit export from nucleus"/>
    <property type="evidence" value="ECO:0007669"/>
    <property type="project" value="TreeGrafter"/>
</dbReference>
<dbReference type="InterPro" id="IPR036465">
    <property type="entry name" value="vWFA_dom_sf"/>
</dbReference>
<evidence type="ECO:0000259" key="11">
    <source>
        <dbReference type="PROSITE" id="PS50234"/>
    </source>
</evidence>
<dbReference type="PANTHER" id="PTHR48103:SF2">
    <property type="entry name" value="MIDASIN"/>
    <property type="match status" value="1"/>
</dbReference>
<feature type="compositionally biased region" description="Acidic residues" evidence="10">
    <location>
        <begin position="5246"/>
        <end position="5257"/>
    </location>
</feature>
<sequence length="5701" mass="629244">MPCHDGPHRAAPRHARTRAAPHVTSNGQPGIQHEREGPNWNRADDTNHAGEILSENVAGRLGEASGDAGLEKETRAAVESLGKLVRRKGERACRKQIVEVLAAVAEAVRVNDACVPVALDLVTGEELGHVDVLAAAENAQDRIAVCRACELLFTSAAGAAFVASRSWEPLYALVLDQNDLVRAHASRAVRELLGLPLGAHGAKLQKATTAARDAAALAPPPVRIQRDLEHLLLQYQEQQTSEVDANVAMNVSNETPGNNSISEAIERHWAKDGSARAVRSATTESNLRAAMVALRNGAPVLLEGRSGAGKSLLVQELARMHGKESTLVELQLDDQMDSKTLLGTYVCTDVPGEFRWQPGALTQAVLNGCWVFIEDIDRAPFEVLAALIPLFESRQLLLPNRDQVIAAGPGFQLLATRRSAVRGPPLLERLWTSVHVRPLPPKELLAVAKELYADLSPSLLALILRTFQCIVQDVGSGKLRDGKVDSSSKIGKEESENKMEIETPEDEGDQDEILPLPVDPKRVIPGRTMSERDLFKWLRRIGALVKLHARERASKSGGGIFLTEQEREDLLVEAMDCFVAAMPSVESRISMAQWLAAIWHLPKERILHRIRSYKPEVVPRGRSDPSLRVGRARLLMSAREDAQRPGRVAATGVSMRLLEQIACSVQMNEPVLLVGETGAGKTSMVQHLARLLGKKLVVQNMHVQSDTTELLGGFKPVQLRHVAMPLYARFTQLFCETFAESANQRFLQAVEDAVAKSNWKKLGKACVAACKMADAKWTKQRKALEADEEAPRKRRRRGRSNEGGNEADDAEASGDDLEMDARELAEREAIWEDFRAEVYRFERQRKRVENSFAFSFEEGALVKAIRAGDWVLLDEINLASGETLERLSALLDDEDGTLSLTERGDLERVERHPDFRIFAAMNPATDVGKRDLPPALRSRFTELFVDEVEDAADLQLVVGLYLDDIPNPPVHEIVDLYLTARKRANEQTLLDGANQPPRYSLRTLCRALLTTRVLLTKGFGLARALYESFVMTFATLLNEKSLKAMSKLLKKTFVADVSVKALESAPRCPGTKSTRNNYILCDKFWLLKGPRLTRPAADAMPESSPAAEALKLEAAAEDRAAASLISSFVETPLVLRNIQALARAIAAQKYPVLLQGPTSSGKTTMVSYLAAKAGYKCVRINNHEHTDLQEYMGSYVSDERGNLVFREGALVEAVRNGYWIVLDELNLAPSEVLEALNRLLDDNREVFIPETQEVVKPHPNFMLFATQNPPGLYGGRKMLSRAFRNRFLELHVGEIPTKELETILNKRCALAPTFCKVLVNVMTDLQMHRQQSKLFAGKEGFITPRDLLRWANRNPTTYEELAVEGFRLLGDRVRSDADKRIVQDVIEKRCKTQLTDALLYPAGEGTAFAGCSGERAQAEGVSKVVPTRAMRRTYALVRRCLEVKEPALLIGETGCGKTTVCQMLAIEADLALQILNCHQNTDTADILGSLRPMRNKNQLQTRAWELASAHGWDRDSCASLDELESRATSRVNSLADASEDSRASLQEIISLVRRYRALFEWQDGPLIDSMRKGDMFLLDELSLAEDAVLERLNSVLEPSRTLFLAERGGDQVEEIVAHDTFRILATMNPGGDYGKRELSPALRNRFTEIWIPPVHDEADLVLILQRHLNAVAASAGMKDAEARSALAQALATFYTWFNGPAQNDHALIQLTLRDLISWAAFMVHVTQTANIEPWTAFLHGAGLVLLDGLGLGSGVSEESCRSLRAKSCAFLLELVPLDTQVAVREKGDLLLRSFFVENTRDAPMMRKLGPSGDMSVSVVVSDEAIVHMSTEEDLDSRFGLHPFYISRGPVGDTLSGPDGVGYALDAPTTSENLARVLRAMQLERPILLEGSPGVGKTSLIDSLAKRSGHRLVRINLSEQTDFADLIGSDIPAAANSTEEGAVADKVSSGAKFTWSDGVFLAALKAGDWVLLDELNLASQSVLEGLNACLDHRGTVYVPELNQSFHCPPSFRVFAAQNPVQQGGGRKGLPKSFLNRFTKVFVQQLTDEDYGFIVSKMYPEMDRALADRLIAFNSSIVHDTIKTMKYARAGAPWEFNLRDIFRLCELCAGAVDMEAAIVRHAGLVYFDRLRTEEDREKMRAAFAEHFGAAWSQRRIELRTSRTSLSVGAASVARSPYTSNQRTACDEAELPTGFIPRSALPTVEHIAHCVDKQWPVLLLGASGTGKTSILRAFAQLCGRRLHEFAVTSSTDSTELLGCFEQVDLDRKVRELRTGLTAVCCNTLRHLVVLGDESMNADALQRAETLEAHRHLLVHGPELLPRAELDAMFADLGEVVDESNPYGLEPLHLEVYRSDLSRLKTEWEAELAASKSGSLLGAFEWVDGTLVRAMERGDWVVLNNANLCNPTVLDRLNPVLEMGGELMINECGMVNGKPRIIRPHKDFRIFLVADPAFGEVSRAMRNRCVEIALLSPSWGATLASGDAERALAHLGISSQAAMCMLGAFSVLAESSERACTEVATPSSLVRWAKMYRTFDSFSVCGSRPDEALRLSFEACFDVTMPWDATVARAAGNIPDSTLALNTSRFPWACAPILGDGDARLLGVLQSGAALAQTLQYATLASETRTVESNDDKSKASAARAAIAHFIHAASSSDWSLRTAFAQATSQEASDLVVAVQERYNNLVASMEKDTSIPSVLEPQTFDACLVDEPAVAQGHIVRLLVSLWIRSHIAEAKLPKLGSGDGAGSAIMENVQSLLDAVELCDRGKLSKADLRVPGAAVLPVLLRSLEKFVQAASTSLLGQCDRVDADVRDALLMQLRDVVEIHANMVRILCQVHVESADLFESLVKVVDLSRRSWLQDAATSFRDALESGHLALLMTAAQRHTLVDAACAIRWANAQRASSSDALEESAAAVDGIVQRISRTLEGKQTLVQRANTEYKMLGAVDTWSLMSAEDMSQLADPELSKSLHGQAPEASRGWGFVQLQPLMDAWACRALLHLCAEAFSRNEDGTPGAFDVQSAEDTLGYALEASSLPPHLIVPFKELALRRDAGAPCENLELDLLHGLYEAISGATFNSRESIDADASAHIREDLAKFMFKRKAWTPFVEIDVFADTLSAGMPRLVQDVASLVIFRVVRGSGVGMDRNQPRDRSTTPFGETVSIRDRAMRLGQLQILFAHLLSETTFAEKSDGKAAARQSKVAEVLGDERRLFARELLSTLRVICSFSASLDLLESRILGKSFADDGEAVFGALLDVLDEKLGALGSHLVDCTLRSALSTLRSGVARQDIALASTMLALFRLHVLSPNSAVDPCLKPQVRLLRAEGARREIVRELEVRRENDCVTGRAFGPLAHAHEGLLARDGALQEEIVQLHEQVVHRPSSGEAGFPALHAAVFEFNTSIGAVDRVLGIVRAVQMRAQDADMQEDMLLEACRQLCASLDRDFQGYEDVVRPVQVSLRRLQHGLRVLGVEARRGSEAARRAEKLSEVRRVLGAFPSTAVGIADTRFGNPLDALQSTLVETRDMVSKRTWTRMLEAVFARASALLQARQSQNRKNRGGENEPKLGASDAWSTLSNILAAFTEEFLTEKRERKVREEEANQTFKYKTREHLAAGTPEAIKAQEEASFREMFPDFHEEFDRVAKKVLEDLDELAVGDDQDMGNDGNGSDEEGENADGDDENSAARLEGLDHKSYVAIVDRVVSLLLMGSSMRNRGTTAPQPLFRVAEAYLGVGYHAAGIFADPLELGVDENRGGILGAHVLALALGAQDCQRRVKLAPLADEPQDVTVDLGEVVPVKKNLNQDSFVEEVALLEVPLIQLSAKLDELLASWPDNAPLLQLAKLTMRLRELPLTCPLMRALVGIETLLRIANDWEMVAHKDVSIRGFTAPFVRLVVRWRKLELRSWPYLLEQRARASQDEAKLWFYETYSLVTGELESAEVADVLFSTMDQFARTATLGCFETRLRMLGALGELLRCKREAREADGDAGSADESLTVMEHQFWHLERYYAQWIADIRATADRQRVPIKQKLKDQVKLAKWDDRNYYALKVSAEKTHRLLHKLSGDVDEILAQPSYQTIEHVLDSRVGKRTEPRSGEGEAILVEMDDIDTARLPAVGKLSLASVKASPSEARGENVSGSFMDTPGGYGLRLPKLATKTEMIARKVVARALSSEAWRQDLTRAAAMNEAVIDRIKSLRTGKAPQSAKQRAVVDFFRALREEGLSQARADNAMLFAAIGEEEQKNSGTSLKLFSMRPIVVQDLEKIGMPSSATALFARSDRDFYKDLAQLQRLRVNIVSGALSADLPRMQMQRGLRFCEHAMEIMVDQREALALHVDGRLALRQAAADLARVAQSSARLDEAGVEFHVRLVEMLQALQGNAEELADFLRVLAAQPGADEVSAYLRARGASSMLGKLSTLSDLRSHAEGDGAVAVRTLADRVARALALVSPGLGHLCLTHDETKHLEELPEVLRDVQSAISDLSVGLEHVGLPSQVLREVVAHVRELVATGDDFGASLLSASSLASTHEQGQAQRAAKSQEDDKEKASRQSPQSQQTAPASVDEVVELALVIMQDVRSELLPFTETSGELQASGIVAQHQRQLALLKSTRVTQLATRVGAASRDCLTALCDGGLDEHSSRGLRALVELASNFVGQVEATVRALEVQSVEFLAHLGRFEFLMLRVFRSLASNGFCKPPDEEEEGEGEDAEAFGEGEGTGMGEGKGREDVTDEIEDEEQLLGQKKEQEDGDQDKKEEEKPDERKGDDGMEMENEFEGDIFDVEDPEQKEDQEENNEDDEEELDREMGDLDREDEHVVDEKLWNEDDEDSEDEGKDDEPESFEKDAPMQGDDGNDELRAKEEDEEDDKDKQEPKEKPDDAQDRNKQDPKGDKDEDEAEGPDRVDEADNVEERNMDVAQDEDEDVTGEDAEEQVLPDDRNDEVEDLPEDMQIDEDEDEEKAGADEGEDGAMDVDGALSDGADEDGEDKEEEDAEADAEAKDDDAGQNDAEENDREQADQDRTENQGQEEVDDDEGDKGDEEDKDEEKEDEDPSEKPVQLPEQAAEDEDDKMEDRAFGTDAPKAGENDDEADQDKQDAAQSAAQHAEDAEDQDESESKEKDPGQQSSSRGKPQDEGDASREDWVKDESQLDEDRDGDEGQDQDQDKDQQQARERPNPWRDAGSALEHWHRRLSMLADEGKDKNDKDDGEDSDAGLDDANHQDEEKGKEQDADADDRAYEFSDSKAEATTQVLAPSAQDTTDEAGLPPEDEDEGQDEKEDEGKTGEDAMEEENDERENQGEGKRKMTDEDDEDDEDEDADGNDDKNDDDAKDDNEAQSSKPRKKRQRTGLEVDGETEENSEKARDGDQDGHSDDEKDNEVDEDDLGHVIETDKDLPAQVAEARGALADARRKDYDAAEDDEDAFGRAVKLEELSEADRERWGRLAGDTNESSQRLCEQLRLLLEPTLASKLRGDYRTGKRINMRRVIPYIASQFRKDKIWLRRTKPSKREYQVLLAIDDSKSMAMCGDLALTALVTISKALTKLEVGQVGVVSFGDGVDMVHDLSQPFSDNSGASIVSQVKFDQEKTSIEEGLQVILRRFERARDDLGAVHASASGQTTEFRQLAFFISDGRFDSAARERVKRMVREAMAQRVLIVLVIVEFAGQESILTTRQASFVKGKVKMSNYLDDYPFPLYVILKDMESLPEVLADGLRQWFELLSSRE</sequence>
<feature type="region of interest" description="Disordered" evidence="10">
    <location>
        <begin position="482"/>
        <end position="517"/>
    </location>
</feature>
<feature type="compositionally biased region" description="Basic and acidic residues" evidence="10">
    <location>
        <begin position="5196"/>
        <end position="5224"/>
    </location>
</feature>
<feature type="compositionally biased region" description="Acidic residues" evidence="10">
    <location>
        <begin position="5353"/>
        <end position="5362"/>
    </location>
</feature>
<feature type="compositionally biased region" description="Basic and acidic residues" evidence="10">
    <location>
        <begin position="4725"/>
        <end position="4749"/>
    </location>
</feature>
<dbReference type="InterPro" id="IPR025662">
    <property type="entry name" value="Sigma_54_int_dom_ATP-bd_1"/>
</dbReference>
<feature type="compositionally biased region" description="Basic residues" evidence="10">
    <location>
        <begin position="10"/>
        <end position="19"/>
    </location>
</feature>
<dbReference type="GO" id="GO:0005730">
    <property type="term" value="C:nucleolus"/>
    <property type="evidence" value="ECO:0007669"/>
    <property type="project" value="UniProtKB-SubCell"/>
</dbReference>
<dbReference type="EMBL" id="BEYU01000119">
    <property type="protein sequence ID" value="GBG32276.1"/>
    <property type="molecule type" value="Genomic_DNA"/>
</dbReference>
<evidence type="ECO:0000256" key="2">
    <source>
        <dbReference type="ARBA" id="ARBA00004642"/>
    </source>
</evidence>
<dbReference type="FunFam" id="3.40.50.300:FF:001368">
    <property type="entry name" value="Midasin"/>
    <property type="match status" value="1"/>
</dbReference>
<feature type="compositionally biased region" description="Basic and acidic residues" evidence="10">
    <location>
        <begin position="5110"/>
        <end position="5127"/>
    </location>
</feature>
<feature type="compositionally biased region" description="Basic and acidic residues" evidence="10">
    <location>
        <begin position="4786"/>
        <end position="4805"/>
    </location>
</feature>
<feature type="region of interest" description="Disordered" evidence="10">
    <location>
        <begin position="3540"/>
        <end position="3559"/>
    </location>
</feature>
<dbReference type="GO" id="GO:0030687">
    <property type="term" value="C:preribosome, large subunit precursor"/>
    <property type="evidence" value="ECO:0007669"/>
    <property type="project" value="TreeGrafter"/>
</dbReference>
<evidence type="ECO:0000256" key="8">
    <source>
        <dbReference type="ARBA" id="ARBA00023242"/>
    </source>
</evidence>
<feature type="region of interest" description="Disordered" evidence="10">
    <location>
        <begin position="4509"/>
        <end position="4545"/>
    </location>
</feature>
<protein>
    <recommendedName>
        <fullName evidence="4 9">Midasin</fullName>
    </recommendedName>
</protein>
<dbReference type="Proteomes" id="UP000241890">
    <property type="component" value="Unassembled WGS sequence"/>
</dbReference>
<dbReference type="GO" id="GO:0016887">
    <property type="term" value="F:ATP hydrolysis activity"/>
    <property type="evidence" value="ECO:0007669"/>
    <property type="project" value="InterPro"/>
</dbReference>
<evidence type="ECO:0000256" key="3">
    <source>
        <dbReference type="ARBA" id="ARBA00007188"/>
    </source>
</evidence>
<feature type="compositionally biased region" description="Acidic residues" evidence="10">
    <location>
        <begin position="502"/>
        <end position="512"/>
    </location>
</feature>
<keyword evidence="5 9" id="KW-0547">Nucleotide-binding</keyword>
<feature type="region of interest" description="Disordered" evidence="10">
    <location>
        <begin position="4678"/>
        <end position="5376"/>
    </location>
</feature>
<dbReference type="InParanoid" id="A0A2R5GN05"/>
<feature type="compositionally biased region" description="Basic and acidic residues" evidence="10">
    <location>
        <begin position="4880"/>
        <end position="4895"/>
    </location>
</feature>
<feature type="compositionally biased region" description="Acidic residues" evidence="10">
    <location>
        <begin position="4960"/>
        <end position="4993"/>
    </location>
</feature>
<evidence type="ECO:0000256" key="10">
    <source>
        <dbReference type="SAM" id="MobiDB-lite"/>
    </source>
</evidence>
<dbReference type="FunFam" id="3.40.50.300:FF:000582">
    <property type="entry name" value="Midasin"/>
    <property type="match status" value="1"/>
</dbReference>
<feature type="compositionally biased region" description="Basic and acidic residues" evidence="10">
    <location>
        <begin position="482"/>
        <end position="501"/>
    </location>
</feature>